<evidence type="ECO:0000313" key="14">
    <source>
        <dbReference type="Ensembl" id="ENSCABP00000013998.1"/>
    </source>
</evidence>
<feature type="domain" description="VWFC" evidence="13">
    <location>
        <begin position="102"/>
        <end position="159"/>
    </location>
</feature>
<evidence type="ECO:0000256" key="6">
    <source>
        <dbReference type="ARBA" id="ARBA00022729"/>
    </source>
</evidence>
<dbReference type="Gene3D" id="3.80.10.10">
    <property type="entry name" value="Ribonuclease Inhibitor"/>
    <property type="match status" value="2"/>
</dbReference>
<accession>A0A8C0IRH4</accession>
<evidence type="ECO:0000256" key="7">
    <source>
        <dbReference type="ARBA" id="ARBA00022737"/>
    </source>
</evidence>
<feature type="signal peptide" evidence="12">
    <location>
        <begin position="1"/>
        <end position="22"/>
    </location>
</feature>
<dbReference type="SUPFAM" id="SSF57603">
    <property type="entry name" value="FnI-like domain"/>
    <property type="match status" value="1"/>
</dbReference>
<dbReference type="GO" id="GO:0010811">
    <property type="term" value="P:positive regulation of cell-substrate adhesion"/>
    <property type="evidence" value="ECO:0007669"/>
    <property type="project" value="TreeGrafter"/>
</dbReference>
<dbReference type="OMA" id="XNILPEQ"/>
<keyword evidence="6 12" id="KW-0732">Signal</keyword>
<dbReference type="PROSITE" id="PS50184">
    <property type="entry name" value="VWFC_2"/>
    <property type="match status" value="1"/>
</dbReference>
<keyword evidence="3" id="KW-0964">Secreted</keyword>
<keyword evidence="7" id="KW-0677">Repeat</keyword>
<name>A0A8C0IRH4_CHEAB</name>
<dbReference type="GO" id="GO:0030198">
    <property type="term" value="P:extracellular matrix organization"/>
    <property type="evidence" value="ECO:0007669"/>
    <property type="project" value="TreeGrafter"/>
</dbReference>
<reference evidence="14" key="2">
    <citation type="submission" date="2025-09" db="UniProtKB">
        <authorList>
            <consortium name="Ensembl"/>
        </authorList>
    </citation>
    <scope>IDENTIFICATION</scope>
</reference>
<organism evidence="14 15">
    <name type="scientific">Chelonoidis abingdonii</name>
    <name type="common">Abingdon island giant tortoise</name>
    <name type="synonym">Testudo abingdonii</name>
    <dbReference type="NCBI Taxonomy" id="106734"/>
    <lineage>
        <taxon>Eukaryota</taxon>
        <taxon>Metazoa</taxon>
        <taxon>Chordata</taxon>
        <taxon>Craniata</taxon>
        <taxon>Vertebrata</taxon>
        <taxon>Euteleostomi</taxon>
        <taxon>Archelosauria</taxon>
        <taxon>Testudinata</taxon>
        <taxon>Testudines</taxon>
        <taxon>Cryptodira</taxon>
        <taxon>Durocryptodira</taxon>
        <taxon>Testudinoidea</taxon>
        <taxon>Testudinidae</taxon>
        <taxon>Chelonoidis</taxon>
    </lineage>
</organism>
<evidence type="ECO:0000256" key="8">
    <source>
        <dbReference type="ARBA" id="ARBA00023180"/>
    </source>
</evidence>
<dbReference type="InterPro" id="IPR001007">
    <property type="entry name" value="VWF_dom"/>
</dbReference>
<evidence type="ECO:0000313" key="15">
    <source>
        <dbReference type="Proteomes" id="UP000694404"/>
    </source>
</evidence>
<dbReference type="GO" id="GO:0008201">
    <property type="term" value="F:heparin binding"/>
    <property type="evidence" value="ECO:0007669"/>
    <property type="project" value="TreeGrafter"/>
</dbReference>
<keyword evidence="4" id="KW-0272">Extracellular matrix</keyword>
<dbReference type="GeneTree" id="ENSGT00940000159941"/>
<evidence type="ECO:0000256" key="11">
    <source>
        <dbReference type="SAM" id="MobiDB-lite"/>
    </source>
</evidence>
<dbReference type="PROSITE" id="PS51450">
    <property type="entry name" value="LRR"/>
    <property type="match status" value="4"/>
</dbReference>
<dbReference type="PANTHER" id="PTHR46544">
    <property type="entry name" value="EXTRACELLULAR MATRIX PROTEIN 2-RELATED"/>
    <property type="match status" value="1"/>
</dbReference>
<dbReference type="Ensembl" id="ENSCABT00000015344.1">
    <property type="protein sequence ID" value="ENSCABP00000013998.1"/>
    <property type="gene ID" value="ENSCABG00000010440.1"/>
</dbReference>
<dbReference type="PANTHER" id="PTHR46544:SF1">
    <property type="entry name" value="EXTRACELLULAR MATRIX PROTEIN 2"/>
    <property type="match status" value="1"/>
</dbReference>
<dbReference type="Gene3D" id="6.20.200.20">
    <property type="match status" value="1"/>
</dbReference>
<evidence type="ECO:0000256" key="1">
    <source>
        <dbReference type="ARBA" id="ARBA00004498"/>
    </source>
</evidence>
<dbReference type="FunFam" id="3.80.10.10:FF:000284">
    <property type="entry name" value="extracellular matrix protein 2 isoform X1"/>
    <property type="match status" value="1"/>
</dbReference>
<dbReference type="FunFam" id="3.80.10.10:FF:000130">
    <property type="entry name" value="extracellular matrix protein 2 isoform X1"/>
    <property type="match status" value="1"/>
</dbReference>
<dbReference type="GO" id="GO:0070052">
    <property type="term" value="F:collagen V binding"/>
    <property type="evidence" value="ECO:0007669"/>
    <property type="project" value="TreeGrafter"/>
</dbReference>
<reference evidence="14" key="1">
    <citation type="submission" date="2025-08" db="UniProtKB">
        <authorList>
            <consortium name="Ensembl"/>
        </authorList>
    </citation>
    <scope>IDENTIFICATION</scope>
</reference>
<feature type="region of interest" description="Disordered" evidence="11">
    <location>
        <begin position="30"/>
        <end position="58"/>
    </location>
</feature>
<feature type="compositionally biased region" description="Basic and acidic residues" evidence="11">
    <location>
        <begin position="172"/>
        <end position="198"/>
    </location>
</feature>
<feature type="chain" id="PRO_5034714947" description="Extracellular matrix protein 2" evidence="12">
    <location>
        <begin position="23"/>
        <end position="619"/>
    </location>
</feature>
<evidence type="ECO:0000256" key="10">
    <source>
        <dbReference type="ARBA" id="ARBA00074823"/>
    </source>
</evidence>
<gene>
    <name evidence="14" type="primary">ECM2</name>
</gene>
<dbReference type="SMART" id="SM00214">
    <property type="entry name" value="VWC"/>
    <property type="match status" value="1"/>
</dbReference>
<dbReference type="GO" id="GO:0031012">
    <property type="term" value="C:extracellular matrix"/>
    <property type="evidence" value="ECO:0007669"/>
    <property type="project" value="TreeGrafter"/>
</dbReference>
<protein>
    <recommendedName>
        <fullName evidence="10">Extracellular matrix protein 2</fullName>
    </recommendedName>
</protein>
<dbReference type="AlphaFoldDB" id="A0A8C0IRH4"/>
<dbReference type="FunFam" id="3.80.10.10:FF:000332">
    <property type="entry name" value="extracellular matrix protein 2 isoform X1"/>
    <property type="match status" value="1"/>
</dbReference>
<evidence type="ECO:0000256" key="9">
    <source>
        <dbReference type="ARBA" id="ARBA00057419"/>
    </source>
</evidence>
<dbReference type="InterPro" id="IPR001611">
    <property type="entry name" value="Leu-rich_rpt"/>
</dbReference>
<dbReference type="Pfam" id="PF00093">
    <property type="entry name" value="VWC"/>
    <property type="match status" value="1"/>
</dbReference>
<dbReference type="InterPro" id="IPR003591">
    <property type="entry name" value="Leu-rich_rpt_typical-subtyp"/>
</dbReference>
<evidence type="ECO:0000256" key="5">
    <source>
        <dbReference type="ARBA" id="ARBA00022614"/>
    </source>
</evidence>
<comment type="similarity">
    <text evidence="2">Belongs to the small leucine-rich proteoglycan (SLRP) family. SLRP class I subfamily.</text>
</comment>
<sequence length="619" mass="70501">MQIASFLYYFLLVCWCIDFAQNQTNEIPRRQRRRMRYKGSRKGSSAYHRPKRQPQIKTSTTVAVVPSIPLINIDDGITEVFDSLIGLGGHESSYSVLPGKKGHCTANGMIMYDKAVWAPKPCITCLCSKGKVICDETTCLSLTCHKTMIPEGECCPVCSDIGTEEKRRAYEEEELQIEKEEEEKRKENKHLEQERKQQQSEMEEQEEDEHILRGDVFGMPSRFPIPVPPAEIPPLPTGCSISDTTVSCINAKLTQIPPITDPELTSLELEGNTITSIPDEAFNGIPNLERLDLSKNNITSPGIGPQAFKILKKLKRLYMDGNALVHIPPELPSALEELKINENHLHAIDEDSLQELKNLVTLELEGNKLSEANVSPLAFRPLKSLSYLRLGRNKFRTVPQGLPTSIEELYLENNQIEEISEICFNHTSNINIIVLKHNKLEENRIAPLAWINQENLESIDLSYNKLYHVPSYLPKSLLHLVLIGNQIERIPGYVFGHMKPGLEYLYLSFNKLNNEGIDPVSFYGAYRSLRELFLDHNELKFVPFGITEMKALTFLRLNNNKIRYLPILLSIVSDDNVEDSRLEHLHLENNFINTRELSPYAFSCIRSYSSVVLKPQKIK</sequence>
<evidence type="ECO:0000256" key="3">
    <source>
        <dbReference type="ARBA" id="ARBA00022525"/>
    </source>
</evidence>
<evidence type="ECO:0000256" key="4">
    <source>
        <dbReference type="ARBA" id="ARBA00022530"/>
    </source>
</evidence>
<keyword evidence="5" id="KW-0433">Leucine-rich repeat</keyword>
<comment type="function">
    <text evidence="9">Promotes matrix assembly and cell adhesiveness.</text>
</comment>
<dbReference type="InterPro" id="IPR043184">
    <property type="entry name" value="ECM2"/>
</dbReference>
<feature type="region of interest" description="Disordered" evidence="11">
    <location>
        <begin position="172"/>
        <end position="208"/>
    </location>
</feature>
<proteinExistence type="inferred from homology"/>
<dbReference type="SMART" id="SM00369">
    <property type="entry name" value="LRR_TYP"/>
    <property type="match status" value="12"/>
</dbReference>
<evidence type="ECO:0000259" key="13">
    <source>
        <dbReference type="PROSITE" id="PS50184"/>
    </source>
</evidence>
<dbReference type="Proteomes" id="UP000694404">
    <property type="component" value="Unplaced"/>
</dbReference>
<dbReference type="InterPro" id="IPR032675">
    <property type="entry name" value="LRR_dom_sf"/>
</dbReference>
<dbReference type="SMART" id="SM00364">
    <property type="entry name" value="LRR_BAC"/>
    <property type="match status" value="6"/>
</dbReference>
<feature type="compositionally biased region" description="Basic residues" evidence="11">
    <location>
        <begin position="30"/>
        <end position="41"/>
    </location>
</feature>
<evidence type="ECO:0000256" key="12">
    <source>
        <dbReference type="SAM" id="SignalP"/>
    </source>
</evidence>
<keyword evidence="15" id="KW-1185">Reference proteome</keyword>
<dbReference type="SUPFAM" id="SSF52058">
    <property type="entry name" value="L domain-like"/>
    <property type="match status" value="1"/>
</dbReference>
<dbReference type="PROSITE" id="PS01208">
    <property type="entry name" value="VWFC_1"/>
    <property type="match status" value="1"/>
</dbReference>
<keyword evidence="8" id="KW-0325">Glycoprotein</keyword>
<comment type="subcellular location">
    <subcellularLocation>
        <location evidence="1">Secreted</location>
        <location evidence="1">Extracellular space</location>
        <location evidence="1">Extracellular matrix</location>
    </subcellularLocation>
</comment>
<dbReference type="Pfam" id="PF13855">
    <property type="entry name" value="LRR_8"/>
    <property type="match status" value="4"/>
</dbReference>
<evidence type="ECO:0000256" key="2">
    <source>
        <dbReference type="ARBA" id="ARBA00009811"/>
    </source>
</evidence>